<evidence type="ECO:0000313" key="3">
    <source>
        <dbReference type="Proteomes" id="UP000190959"/>
    </source>
</evidence>
<dbReference type="AlphaFoldDB" id="A0A1S9N8P8"/>
<evidence type="ECO:0000313" key="1">
    <source>
        <dbReference type="EMBL" id="OOM54452.1"/>
    </source>
</evidence>
<dbReference type="EMBL" id="MWMH01000003">
    <property type="protein sequence ID" value="OOP73723.1"/>
    <property type="molecule type" value="Genomic_DNA"/>
</dbReference>
<evidence type="ECO:0000313" key="4">
    <source>
        <dbReference type="Proteomes" id="UP000190973"/>
    </source>
</evidence>
<dbReference type="EMBL" id="LZZI01000163">
    <property type="protein sequence ID" value="OOM54452.1"/>
    <property type="molecule type" value="Genomic_DNA"/>
</dbReference>
<protein>
    <submittedName>
        <fullName evidence="2">Uncharacterized protein</fullName>
    </submittedName>
</protein>
<dbReference type="Proteomes" id="UP000190973">
    <property type="component" value="Unassembled WGS sequence"/>
</dbReference>
<dbReference type="RefSeq" id="WP_077840836.1">
    <property type="nucleotide sequence ID" value="NZ_CP107022.1"/>
</dbReference>
<accession>A0A1S9N8P8</accession>
<proteinExistence type="predicted"/>
<dbReference type="Proteomes" id="UP000190959">
    <property type="component" value="Unassembled WGS sequence"/>
</dbReference>
<name>A0A1S9N8P8_CLOBE</name>
<reference evidence="2 3" key="2">
    <citation type="submission" date="2017-02" db="EMBL/GenBank/DDBJ databases">
        <title>Genome sequence of Clostridium beijerinckii Br21.</title>
        <authorList>
            <person name="Fonseca B.C."/>
            <person name="Guazzaroni M.E."/>
            <person name="Riano-Pachon D.M."/>
            <person name="Reginatto V."/>
        </authorList>
    </citation>
    <scope>NUCLEOTIDE SEQUENCE [LARGE SCALE GENOMIC DNA]</scope>
    <source>
        <strain evidence="2 3">Br21</strain>
    </source>
</reference>
<gene>
    <name evidence="2" type="ORF">CBEIBR21_11945</name>
    <name evidence="1" type="ORF">CLBCK_46580</name>
</gene>
<evidence type="ECO:0000313" key="2">
    <source>
        <dbReference type="EMBL" id="OOP73723.1"/>
    </source>
</evidence>
<organism evidence="2 3">
    <name type="scientific">Clostridium beijerinckii</name>
    <name type="common">Clostridium MP</name>
    <dbReference type="NCBI Taxonomy" id="1520"/>
    <lineage>
        <taxon>Bacteria</taxon>
        <taxon>Bacillati</taxon>
        <taxon>Bacillota</taxon>
        <taxon>Clostridia</taxon>
        <taxon>Eubacteriales</taxon>
        <taxon>Clostridiaceae</taxon>
        <taxon>Clostridium</taxon>
    </lineage>
</organism>
<sequence>MNTIEKVIMNLKIRPDGMNLYELDRICFKTYQKTLLGSKLGRVKERIEPTLRYLEETNQIAIKDGIVKLKKTDKV</sequence>
<comment type="caution">
    <text evidence="2">The sequence shown here is derived from an EMBL/GenBank/DDBJ whole genome shotgun (WGS) entry which is preliminary data.</text>
</comment>
<reference evidence="1 4" key="1">
    <citation type="submission" date="2016-05" db="EMBL/GenBank/DDBJ databases">
        <title>Microbial solvent formation.</title>
        <authorList>
            <person name="Poehlein A."/>
            <person name="Montoya Solano J.D."/>
            <person name="Flitsch S."/>
            <person name="Krabben P."/>
            <person name="Duerre P."/>
            <person name="Daniel R."/>
        </authorList>
    </citation>
    <scope>NUCLEOTIDE SEQUENCE [LARGE SCALE GENOMIC DNA]</scope>
    <source>
        <strain evidence="1 4">DSM 53</strain>
    </source>
</reference>